<keyword evidence="2" id="KW-0012">Acyltransferase</keyword>
<dbReference type="InterPro" id="IPR000182">
    <property type="entry name" value="GNAT_dom"/>
</dbReference>
<dbReference type="Gene3D" id="3.40.630.30">
    <property type="match status" value="1"/>
</dbReference>
<dbReference type="InterPro" id="IPR045039">
    <property type="entry name" value="NSI-like"/>
</dbReference>
<dbReference type="CDD" id="cd04301">
    <property type="entry name" value="NAT_SF"/>
    <property type="match status" value="1"/>
</dbReference>
<evidence type="ECO:0000259" key="3">
    <source>
        <dbReference type="PROSITE" id="PS51186"/>
    </source>
</evidence>
<reference evidence="4 5" key="1">
    <citation type="submission" date="2017-02" db="EMBL/GenBank/DDBJ databases">
        <authorList>
            <person name="Peterson S.W."/>
        </authorList>
    </citation>
    <scope>NUCLEOTIDE SEQUENCE [LARGE SCALE GENOMIC DNA]</scope>
    <source>
        <strain evidence="4 5">DSM 16080</strain>
    </source>
</reference>
<dbReference type="Pfam" id="PF13673">
    <property type="entry name" value="Acetyltransf_10"/>
    <property type="match status" value="1"/>
</dbReference>
<dbReference type="EMBL" id="FUYC01000002">
    <property type="protein sequence ID" value="SKA73693.1"/>
    <property type="molecule type" value="Genomic_DNA"/>
</dbReference>
<dbReference type="Proteomes" id="UP000190027">
    <property type="component" value="Unassembled WGS sequence"/>
</dbReference>
<dbReference type="STRING" id="1121449.SAMN02745704_00515"/>
<dbReference type="PANTHER" id="PTHR43626:SF4">
    <property type="entry name" value="GCN5-RELATED N-ACETYLTRANSFERASE 2, CHLOROPLASTIC"/>
    <property type="match status" value="1"/>
</dbReference>
<dbReference type="PROSITE" id="PS51186">
    <property type="entry name" value="GNAT"/>
    <property type="match status" value="1"/>
</dbReference>
<dbReference type="RefSeq" id="WP_078716100.1">
    <property type="nucleotide sequence ID" value="NZ_FUYC01000002.1"/>
</dbReference>
<dbReference type="OrthoDB" id="9775804at2"/>
<dbReference type="PANTHER" id="PTHR43626">
    <property type="entry name" value="ACYL-COA N-ACYLTRANSFERASE"/>
    <property type="match status" value="1"/>
</dbReference>
<dbReference type="GO" id="GO:0008080">
    <property type="term" value="F:N-acetyltransferase activity"/>
    <property type="evidence" value="ECO:0007669"/>
    <property type="project" value="InterPro"/>
</dbReference>
<evidence type="ECO:0000256" key="1">
    <source>
        <dbReference type="ARBA" id="ARBA00022679"/>
    </source>
</evidence>
<gene>
    <name evidence="4" type="ORF">SAMN02745704_00515</name>
</gene>
<dbReference type="AlphaFoldDB" id="A0A1T4W8V1"/>
<name>A0A1T4W8V1_9BACT</name>
<evidence type="ECO:0000313" key="5">
    <source>
        <dbReference type="Proteomes" id="UP000190027"/>
    </source>
</evidence>
<dbReference type="InterPro" id="IPR016181">
    <property type="entry name" value="Acyl_CoA_acyltransferase"/>
</dbReference>
<protein>
    <submittedName>
        <fullName evidence="4">Acetyltransferase (GNAT) domain-containing protein</fullName>
    </submittedName>
</protein>
<feature type="domain" description="N-acetyltransferase" evidence="3">
    <location>
        <begin position="3"/>
        <end position="137"/>
    </location>
</feature>
<proteinExistence type="predicted"/>
<keyword evidence="5" id="KW-1185">Reference proteome</keyword>
<evidence type="ECO:0000313" key="4">
    <source>
        <dbReference type="EMBL" id="SKA73693.1"/>
    </source>
</evidence>
<keyword evidence="1 4" id="KW-0808">Transferase</keyword>
<accession>A0A1T4W8V1</accession>
<dbReference type="SUPFAM" id="SSF55729">
    <property type="entry name" value="Acyl-CoA N-acyltransferases (Nat)"/>
    <property type="match status" value="1"/>
</dbReference>
<organism evidence="4 5">
    <name type="scientific">Paucidesulfovibrio gracilis DSM 16080</name>
    <dbReference type="NCBI Taxonomy" id="1121449"/>
    <lineage>
        <taxon>Bacteria</taxon>
        <taxon>Pseudomonadati</taxon>
        <taxon>Thermodesulfobacteriota</taxon>
        <taxon>Desulfovibrionia</taxon>
        <taxon>Desulfovibrionales</taxon>
        <taxon>Desulfovibrionaceae</taxon>
        <taxon>Paucidesulfovibrio</taxon>
    </lineage>
</organism>
<sequence length="140" mass="15586">MHLRIHSNTNEIDWQEAAKLITATLAPRDPAPLRRAFQASQVTVFALDGSKLAGMGRALDDGVFQAAIYDLCLLPEYQGKGLGTSLLNALLERIQGQTVLLYAVPGKEGFYERFGFRVMQTAMARFADPVRMERLGYLRP</sequence>
<dbReference type="GO" id="GO:0005737">
    <property type="term" value="C:cytoplasm"/>
    <property type="evidence" value="ECO:0007669"/>
    <property type="project" value="TreeGrafter"/>
</dbReference>
<evidence type="ECO:0000256" key="2">
    <source>
        <dbReference type="ARBA" id="ARBA00023315"/>
    </source>
</evidence>